<keyword evidence="4 7" id="KW-0238">DNA-binding</keyword>
<feature type="region of interest" description="Disordered" evidence="8">
    <location>
        <begin position="203"/>
        <end position="293"/>
    </location>
</feature>
<dbReference type="SUPFAM" id="SSF50916">
    <property type="entry name" value="Rap30/74 interaction domains"/>
    <property type="match status" value="1"/>
</dbReference>
<dbReference type="GO" id="GO:0003677">
    <property type="term" value="F:DNA binding"/>
    <property type="evidence" value="ECO:0007669"/>
    <property type="project" value="UniProtKB-KW"/>
</dbReference>
<evidence type="ECO:0000256" key="6">
    <source>
        <dbReference type="ARBA" id="ARBA00023242"/>
    </source>
</evidence>
<dbReference type="Proteomes" id="UP000659654">
    <property type="component" value="Unassembled WGS sequence"/>
</dbReference>
<organism evidence="10 12">
    <name type="scientific">Bursaphelenchus xylophilus</name>
    <name type="common">Pinewood nematode worm</name>
    <name type="synonym">Aphelenchoides xylophilus</name>
    <dbReference type="NCBI Taxonomy" id="6326"/>
    <lineage>
        <taxon>Eukaryota</taxon>
        <taxon>Metazoa</taxon>
        <taxon>Ecdysozoa</taxon>
        <taxon>Nematoda</taxon>
        <taxon>Chromadorea</taxon>
        <taxon>Rhabditida</taxon>
        <taxon>Tylenchina</taxon>
        <taxon>Tylenchomorpha</taxon>
        <taxon>Aphelenchoidea</taxon>
        <taxon>Aphelenchoididae</taxon>
        <taxon>Bursaphelenchus</taxon>
    </lineage>
</organism>
<dbReference type="GO" id="GO:0016251">
    <property type="term" value="F:RNA polymerase II general transcription initiation factor activity"/>
    <property type="evidence" value="ECO:0007669"/>
    <property type="project" value="TreeGrafter"/>
</dbReference>
<evidence type="ECO:0000313" key="10">
    <source>
        <dbReference type="Proteomes" id="UP000095284"/>
    </source>
</evidence>
<evidence type="ECO:0000313" key="12">
    <source>
        <dbReference type="WBParaSite" id="BXY_1091900.1"/>
    </source>
</evidence>
<dbReference type="SMR" id="A0A1I7SD15"/>
<dbReference type="InterPro" id="IPR011039">
    <property type="entry name" value="TFIIF_interaction"/>
</dbReference>
<keyword evidence="3 7" id="KW-0805">Transcription regulation</keyword>
<dbReference type="EMBL" id="CAJFDI010000002">
    <property type="protein sequence ID" value="CAD5213692.1"/>
    <property type="molecule type" value="Genomic_DNA"/>
</dbReference>
<dbReference type="Pfam" id="PF05793">
    <property type="entry name" value="TFIIF_alpha"/>
    <property type="match status" value="1"/>
</dbReference>
<keyword evidence="6 7" id="KW-0539">Nucleus</keyword>
<dbReference type="InterPro" id="IPR008851">
    <property type="entry name" value="TFIIF-alpha"/>
</dbReference>
<accession>A0A1I7SD15</accession>
<reference evidence="9" key="2">
    <citation type="submission" date="2020-09" db="EMBL/GenBank/DDBJ databases">
        <authorList>
            <person name="Kikuchi T."/>
        </authorList>
    </citation>
    <scope>NUCLEOTIDE SEQUENCE</scope>
    <source>
        <strain evidence="9">Ka4C1</strain>
    </source>
</reference>
<dbReference type="GO" id="GO:0001096">
    <property type="term" value="F:TFIIF-class transcription factor complex binding"/>
    <property type="evidence" value="ECO:0007669"/>
    <property type="project" value="TreeGrafter"/>
</dbReference>
<proteinExistence type="inferred from homology"/>
<keyword evidence="11" id="KW-1185">Reference proteome</keyword>
<evidence type="ECO:0000313" key="9">
    <source>
        <dbReference type="EMBL" id="CAD5213692.1"/>
    </source>
</evidence>
<dbReference type="Proteomes" id="UP000095284">
    <property type="component" value="Unplaced"/>
</dbReference>
<name>A0A1I7SD15_BURXY</name>
<gene>
    <name evidence="9" type="ORF">BXYJ_LOCUS3157</name>
</gene>
<dbReference type="Proteomes" id="UP000582659">
    <property type="component" value="Unassembled WGS sequence"/>
</dbReference>
<evidence type="ECO:0000256" key="2">
    <source>
        <dbReference type="ARBA" id="ARBA00005249"/>
    </source>
</evidence>
<dbReference type="GO" id="GO:0006367">
    <property type="term" value="P:transcription initiation at RNA polymerase II promoter"/>
    <property type="evidence" value="ECO:0007669"/>
    <property type="project" value="InterPro"/>
</dbReference>
<protein>
    <recommendedName>
        <fullName evidence="7">Transcription initiation factor IIF subunit alpha</fullName>
    </recommendedName>
</protein>
<reference evidence="12" key="1">
    <citation type="submission" date="2016-11" db="UniProtKB">
        <authorList>
            <consortium name="WormBaseParasite"/>
        </authorList>
    </citation>
    <scope>IDENTIFICATION</scope>
</reference>
<dbReference type="GO" id="GO:0005674">
    <property type="term" value="C:transcription factor TFIIF complex"/>
    <property type="evidence" value="ECO:0007669"/>
    <property type="project" value="TreeGrafter"/>
</dbReference>
<sequence>MSAPPQRSQPPPNQAPKTVNEFKVVIPESKDAVRYSILQFNGPLNIDPARWTSCELKMFREDNRAHAVGTSAIVQDYGEGSEYGRAAREEARRKKYGRQSKKYQHDRQPWKMLLKDPSKEPQERRFRSVCEGGAGEHSDYWIFSKRGDSFEAHKVDDWYRFMPTARHKTLDIDQAEEQFQLRNKVLNQFALKAKIQQTLKDADEDNGMVSKPGGLKIKDAGSDSDDEGGADKDESQGILDASAEVSKNGKKKKGGKGKKDKRVRVENSDEVARYESEDGEDEGREYDYMSDSGSDTRLVNDFVGFLGWNM</sequence>
<dbReference type="eggNOG" id="KOG2393">
    <property type="taxonomic scope" value="Eukaryota"/>
</dbReference>
<evidence type="ECO:0000256" key="4">
    <source>
        <dbReference type="ARBA" id="ARBA00023125"/>
    </source>
</evidence>
<dbReference type="PANTHER" id="PTHR13011">
    <property type="entry name" value="TFIIF-ALPHA"/>
    <property type="match status" value="1"/>
</dbReference>
<evidence type="ECO:0000313" key="11">
    <source>
        <dbReference type="Proteomes" id="UP000659654"/>
    </source>
</evidence>
<evidence type="ECO:0000256" key="7">
    <source>
        <dbReference type="RuleBase" id="RU366044"/>
    </source>
</evidence>
<comment type="similarity">
    <text evidence="2 7">Belongs to the TFIIF alpha subunit family.</text>
</comment>
<feature type="compositionally biased region" description="Basic residues" evidence="8">
    <location>
        <begin position="248"/>
        <end position="262"/>
    </location>
</feature>
<keyword evidence="5 7" id="KW-0804">Transcription</keyword>
<evidence type="ECO:0000256" key="8">
    <source>
        <dbReference type="SAM" id="MobiDB-lite"/>
    </source>
</evidence>
<dbReference type="OrthoDB" id="270009at2759"/>
<dbReference type="EMBL" id="CAJFCV020000002">
    <property type="protein sequence ID" value="CAG9093101.1"/>
    <property type="molecule type" value="Genomic_DNA"/>
</dbReference>
<dbReference type="AlphaFoldDB" id="A0A1I7SD15"/>
<evidence type="ECO:0000256" key="3">
    <source>
        <dbReference type="ARBA" id="ARBA00023015"/>
    </source>
</evidence>
<dbReference type="WBParaSite" id="BXY_1091900.1">
    <property type="protein sequence ID" value="BXY_1091900.1"/>
    <property type="gene ID" value="BXY_1091900"/>
</dbReference>
<comment type="subcellular location">
    <subcellularLocation>
        <location evidence="1 7">Nucleus</location>
    </subcellularLocation>
</comment>
<dbReference type="GO" id="GO:0032968">
    <property type="term" value="P:positive regulation of transcription elongation by RNA polymerase II"/>
    <property type="evidence" value="ECO:0007669"/>
    <property type="project" value="InterPro"/>
</dbReference>
<feature type="compositionally biased region" description="Basic and acidic residues" evidence="8">
    <location>
        <begin position="263"/>
        <end position="276"/>
    </location>
</feature>
<evidence type="ECO:0000256" key="1">
    <source>
        <dbReference type="ARBA" id="ARBA00004123"/>
    </source>
</evidence>
<comment type="function">
    <text evidence="7">TFIIF is a general transcription initiation factor that binds to RNA polymerase II and helps to recruit it to the initiation complex in collaboration with TFIIB. It promotes transcription elongation.</text>
</comment>
<evidence type="ECO:0000256" key="5">
    <source>
        <dbReference type="ARBA" id="ARBA00023163"/>
    </source>
</evidence>
<dbReference type="PANTHER" id="PTHR13011:SF0">
    <property type="entry name" value="GENERAL TRANSCRIPTION FACTOR IIF SUBUNIT 1"/>
    <property type="match status" value="1"/>
</dbReference>